<reference evidence="1" key="2">
    <citation type="submission" date="2020-05" db="UniProtKB">
        <authorList>
            <consortium name="EnsemblMetazoa"/>
        </authorList>
    </citation>
    <scope>IDENTIFICATION</scope>
    <source>
        <strain evidence="1">IAEA</strain>
    </source>
</reference>
<dbReference type="VEuPathDB" id="VectorBase:GPAI036942"/>
<accession>A0A1B0A7T5</accession>
<organism evidence="1 2">
    <name type="scientific">Glossina pallidipes</name>
    <name type="common">Tsetse fly</name>
    <dbReference type="NCBI Taxonomy" id="7398"/>
    <lineage>
        <taxon>Eukaryota</taxon>
        <taxon>Metazoa</taxon>
        <taxon>Ecdysozoa</taxon>
        <taxon>Arthropoda</taxon>
        <taxon>Hexapoda</taxon>
        <taxon>Insecta</taxon>
        <taxon>Pterygota</taxon>
        <taxon>Neoptera</taxon>
        <taxon>Endopterygota</taxon>
        <taxon>Diptera</taxon>
        <taxon>Brachycera</taxon>
        <taxon>Muscomorpha</taxon>
        <taxon>Hippoboscoidea</taxon>
        <taxon>Glossinidae</taxon>
        <taxon>Glossina</taxon>
    </lineage>
</organism>
<dbReference type="AlphaFoldDB" id="A0A1B0A7T5"/>
<name>A0A1B0A7T5_GLOPL</name>
<proteinExistence type="predicted"/>
<protein>
    <submittedName>
        <fullName evidence="1">Uncharacterized protein</fullName>
    </submittedName>
</protein>
<evidence type="ECO:0000313" key="2">
    <source>
        <dbReference type="Proteomes" id="UP000092445"/>
    </source>
</evidence>
<dbReference type="Proteomes" id="UP000092445">
    <property type="component" value="Unassembled WGS sequence"/>
</dbReference>
<evidence type="ECO:0000313" key="1">
    <source>
        <dbReference type="EnsemblMetazoa" id="GPAI036942-PA"/>
    </source>
</evidence>
<keyword evidence="2" id="KW-1185">Reference proteome</keyword>
<reference evidence="2" key="1">
    <citation type="submission" date="2014-03" db="EMBL/GenBank/DDBJ databases">
        <authorList>
            <person name="Aksoy S."/>
            <person name="Warren W."/>
            <person name="Wilson R.K."/>
        </authorList>
    </citation>
    <scope>NUCLEOTIDE SEQUENCE [LARGE SCALE GENOMIC DNA]</scope>
    <source>
        <strain evidence="2">IAEA</strain>
    </source>
</reference>
<sequence>MKTKKCLSNKARKGQYERISKLVKSEISLFPEIGVHGECMYERCPYTSVEFSSVQLLVKYGLVYSSTLF</sequence>
<dbReference type="EnsemblMetazoa" id="GPAI036942-RA">
    <property type="protein sequence ID" value="GPAI036942-PA"/>
    <property type="gene ID" value="GPAI036942"/>
</dbReference>